<gene>
    <name evidence="2" type="ORF">CRU90_06600</name>
</gene>
<evidence type="ECO:0000256" key="1">
    <source>
        <dbReference type="SAM" id="Phobius"/>
    </source>
</evidence>
<sequence length="144" mass="17008">MKKEDNEVRIFGSINITDYFAIYLAFFIGWLWVMFNSYLYYTTVNYIDNLKSSFVVVIMFGGMIEYYISRMKDGNIRQVPEIVRKINIYSIAIASFLSVYIKELLNPGFVKYFLIVIIVLIIFFLQFILLPTFGIKKINEVENK</sequence>
<reference evidence="2 3" key="1">
    <citation type="submission" date="2017-10" db="EMBL/GenBank/DDBJ databases">
        <title>Genomics of the genus Arcobacter.</title>
        <authorList>
            <person name="Perez-Cataluna A."/>
            <person name="Figueras M.J."/>
        </authorList>
    </citation>
    <scope>NUCLEOTIDE SEQUENCE [LARGE SCALE GENOMIC DNA]</scope>
    <source>
        <strain evidence="2 3">F26</strain>
    </source>
</reference>
<protein>
    <submittedName>
        <fullName evidence="2">Uncharacterized protein</fullName>
    </submittedName>
</protein>
<dbReference type="Proteomes" id="UP000290870">
    <property type="component" value="Unassembled WGS sequence"/>
</dbReference>
<keyword evidence="1" id="KW-0472">Membrane</keyword>
<name>A0A4Q0ZKF6_9BACT</name>
<feature type="transmembrane region" description="Helical" evidence="1">
    <location>
        <begin position="82"/>
        <end position="101"/>
    </location>
</feature>
<feature type="transmembrane region" description="Helical" evidence="1">
    <location>
        <begin position="53"/>
        <end position="70"/>
    </location>
</feature>
<dbReference type="RefSeq" id="WP_128986496.1">
    <property type="nucleotide sequence ID" value="NZ_PDJZ01000006.1"/>
</dbReference>
<keyword evidence="1" id="KW-1133">Transmembrane helix</keyword>
<keyword evidence="1" id="KW-0812">Transmembrane</keyword>
<proteinExistence type="predicted"/>
<comment type="caution">
    <text evidence="2">The sequence shown here is derived from an EMBL/GenBank/DDBJ whole genome shotgun (WGS) entry which is preliminary data.</text>
</comment>
<dbReference type="AlphaFoldDB" id="A0A4Q0ZKF6"/>
<organism evidence="2 3">
    <name type="scientific">Arcobacter cloacae</name>
    <dbReference type="NCBI Taxonomy" id="1054034"/>
    <lineage>
        <taxon>Bacteria</taxon>
        <taxon>Pseudomonadati</taxon>
        <taxon>Campylobacterota</taxon>
        <taxon>Epsilonproteobacteria</taxon>
        <taxon>Campylobacterales</taxon>
        <taxon>Arcobacteraceae</taxon>
        <taxon>Arcobacter</taxon>
    </lineage>
</organism>
<feature type="transmembrane region" description="Helical" evidence="1">
    <location>
        <begin position="113"/>
        <end position="135"/>
    </location>
</feature>
<dbReference type="EMBL" id="PDJZ01000006">
    <property type="protein sequence ID" value="RXJ84066.1"/>
    <property type="molecule type" value="Genomic_DNA"/>
</dbReference>
<accession>A0A4Q0ZKF6</accession>
<feature type="transmembrane region" description="Helical" evidence="1">
    <location>
        <begin position="20"/>
        <end position="41"/>
    </location>
</feature>
<evidence type="ECO:0000313" key="3">
    <source>
        <dbReference type="Proteomes" id="UP000290870"/>
    </source>
</evidence>
<evidence type="ECO:0000313" key="2">
    <source>
        <dbReference type="EMBL" id="RXJ84066.1"/>
    </source>
</evidence>